<keyword evidence="2" id="KW-0326">Glycosidase</keyword>
<evidence type="ECO:0000256" key="4">
    <source>
        <dbReference type="SAM" id="MobiDB-lite"/>
    </source>
</evidence>
<keyword evidence="3" id="KW-0175">Coiled coil</keyword>
<dbReference type="Proteomes" id="UP001652625">
    <property type="component" value="Chromosome 02"/>
</dbReference>
<feature type="chain" id="PRO_5046649398" evidence="5">
    <location>
        <begin position="24"/>
        <end position="1012"/>
    </location>
</feature>
<feature type="coiled-coil region" evidence="3">
    <location>
        <begin position="966"/>
        <end position="1000"/>
    </location>
</feature>
<feature type="region of interest" description="Disordered" evidence="4">
    <location>
        <begin position="406"/>
        <end position="447"/>
    </location>
</feature>
<evidence type="ECO:0000256" key="3">
    <source>
        <dbReference type="SAM" id="Coils"/>
    </source>
</evidence>
<name>A0ABM4BFC9_HYDVU</name>
<organism evidence="7 8">
    <name type="scientific">Hydra vulgaris</name>
    <name type="common">Hydra</name>
    <name type="synonym">Hydra attenuata</name>
    <dbReference type="NCBI Taxonomy" id="6087"/>
    <lineage>
        <taxon>Eukaryota</taxon>
        <taxon>Metazoa</taxon>
        <taxon>Cnidaria</taxon>
        <taxon>Hydrozoa</taxon>
        <taxon>Hydroidolina</taxon>
        <taxon>Anthoathecata</taxon>
        <taxon>Aplanulata</taxon>
        <taxon>Hydridae</taxon>
        <taxon>Hydra</taxon>
    </lineage>
</organism>
<evidence type="ECO:0000256" key="1">
    <source>
        <dbReference type="ARBA" id="ARBA00022801"/>
    </source>
</evidence>
<feature type="signal peptide" evidence="5">
    <location>
        <begin position="1"/>
        <end position="23"/>
    </location>
</feature>
<dbReference type="SUPFAM" id="SSF51445">
    <property type="entry name" value="(Trans)glycosidases"/>
    <property type="match status" value="1"/>
</dbReference>
<dbReference type="PANTHER" id="PTHR45708">
    <property type="entry name" value="ENDOCHITINASE"/>
    <property type="match status" value="1"/>
</dbReference>
<evidence type="ECO:0000256" key="2">
    <source>
        <dbReference type="ARBA" id="ARBA00023295"/>
    </source>
</evidence>
<feature type="region of interest" description="Disordered" evidence="4">
    <location>
        <begin position="476"/>
        <end position="540"/>
    </location>
</feature>
<evidence type="ECO:0000313" key="8">
    <source>
        <dbReference type="RefSeq" id="XP_065647678.1"/>
    </source>
</evidence>
<evidence type="ECO:0000256" key="5">
    <source>
        <dbReference type="SAM" id="SignalP"/>
    </source>
</evidence>
<dbReference type="PROSITE" id="PS51910">
    <property type="entry name" value="GH18_2"/>
    <property type="match status" value="1"/>
</dbReference>
<accession>A0ABM4BFC9</accession>
<evidence type="ECO:0000313" key="7">
    <source>
        <dbReference type="Proteomes" id="UP001652625"/>
    </source>
</evidence>
<feature type="domain" description="GH18" evidence="6">
    <location>
        <begin position="27"/>
        <end position="328"/>
    </location>
</feature>
<protein>
    <submittedName>
        <fullName evidence="8">Leucine-rich repeat-containing protein DDB_G0290503 isoform X1</fullName>
    </submittedName>
</protein>
<proteinExistence type="predicted"/>
<feature type="compositionally biased region" description="Polar residues" evidence="4">
    <location>
        <begin position="406"/>
        <end position="426"/>
    </location>
</feature>
<dbReference type="InterPro" id="IPR050542">
    <property type="entry name" value="Glycosyl_Hydrlase18_Chitinase"/>
</dbReference>
<evidence type="ECO:0000259" key="6">
    <source>
        <dbReference type="PROSITE" id="PS51910"/>
    </source>
</evidence>
<sequence>MEKKRKNILSLFLLLIWHKQAISHYIPKLVTFWGQNRANAVLDTVEMNLASLCSFESPYSTIVVGYVSRYVDHRNEDFLPGMGFSVHCARPQDRGHISFLYCPLIGRDIRYCQQRGKKILIGIGGPGSPAKFESTQGAERFANLIWNLFLGGDETNDLRPFGSVILNGINFFMQNNDPLHTNVFIQTLDQLRNMDLSRRYLLTISPSCLFPDSFFGPDGEKILDISTKFIDEIYVRFTDSACCMKGSIGFRESLTSWKNFVVTANHPKLYIGVPAAIQATRTPSCYRSPLEMIVVYNSLKTNPSFRGFAIIDNSFDLQNLNDGFLFSKPLLSLIRDMQSHYQNHYFGENKPPRFREKAPVIIPVKIPIKVLVPVKVPVPYKVPVPVPAPYPVVQTTLQPSNVWTKPIEQTNEPTNGNSITTTTFQYPTEPIVPSTANPNDDNDKDSAAQINEDVDNQDDDLNNQILYPTRTTISSLSVNLQPFPENKTDEQDLDSDDLEESFDDDDDEEPDEDSDDEEKQYTVFDQASISEPTKKLATRRPPLYLPNNLFMKKRANNTQVELKNHHPIFSYQPFYKQLSKKYSTSPKKDVVKNKNIRNQVKKVSFDKKLINNSINTSIYRYSTKKSFNTTIYRYNTKQMKKYSDQNIVKNNKTINRNFKTDKIEKNTHSEKDLKTFLHNIFQPVNKKESFKSNKKNIYNILPREDKIDIIYDSPTKKDAVTGKTIKGTKMNIIIDVPDKKSKLTENVSNYGVSIKTTCGKTECNEYINPESFYKNRDDLFLSTNKLDNYKREIDLSRQSPNPIEELEEDYVESLLGRFAEDSDGDEVNEDETDLMSNNNINKKRNKLRSNPIEYDDQIPVKKQMEFRIPNVANSNSANGQMTLNDQMQENEKYLKLLQDDFQKQLDQFNNDIIKEQPVDPSEIDQNATFPYNVKESELEKIIKGDLDIGKVQLRDLISNVNVKGNMDHLKMLMSAMQNDINNANNAIIEREKNINEKQTENKNDKNAPKNFF</sequence>
<keyword evidence="5" id="KW-0732">Signal</keyword>
<dbReference type="Gene3D" id="3.20.20.80">
    <property type="entry name" value="Glycosidases"/>
    <property type="match status" value="1"/>
</dbReference>
<reference evidence="7" key="1">
    <citation type="submission" date="2025-05" db="UniProtKB">
        <authorList>
            <consortium name="RefSeq"/>
        </authorList>
    </citation>
    <scope>NUCLEOTIDE SEQUENCE [LARGE SCALE GENOMIC DNA]</scope>
</reference>
<dbReference type="GeneID" id="100205642"/>
<feature type="compositionally biased region" description="Acidic residues" evidence="4">
    <location>
        <begin position="491"/>
        <end position="518"/>
    </location>
</feature>
<gene>
    <name evidence="8" type="primary">LOC100205642</name>
</gene>
<keyword evidence="7" id="KW-1185">Reference proteome</keyword>
<dbReference type="RefSeq" id="XP_065647678.1">
    <property type="nucleotide sequence ID" value="XM_065791606.1"/>
</dbReference>
<dbReference type="PANTHER" id="PTHR45708:SF49">
    <property type="entry name" value="ENDOCHITINASE"/>
    <property type="match status" value="1"/>
</dbReference>
<keyword evidence="1" id="KW-0378">Hydrolase</keyword>
<dbReference type="InterPro" id="IPR017853">
    <property type="entry name" value="GH"/>
</dbReference>
<reference evidence="8" key="2">
    <citation type="submission" date="2025-08" db="UniProtKB">
        <authorList>
            <consortium name="RefSeq"/>
        </authorList>
    </citation>
    <scope>IDENTIFICATION</scope>
</reference>
<dbReference type="InterPro" id="IPR001223">
    <property type="entry name" value="Glyco_hydro18_cat"/>
</dbReference>